<feature type="transmembrane region" description="Helical" evidence="2">
    <location>
        <begin position="241"/>
        <end position="262"/>
    </location>
</feature>
<keyword evidence="2" id="KW-1133">Transmembrane helix</keyword>
<feature type="region of interest" description="Disordered" evidence="1">
    <location>
        <begin position="72"/>
        <end position="95"/>
    </location>
</feature>
<evidence type="ECO:0000313" key="3">
    <source>
        <dbReference type="EMBL" id="CAE6961421.1"/>
    </source>
</evidence>
<dbReference type="EMBL" id="CAJNDS010000113">
    <property type="protein sequence ID" value="CAE6961421.1"/>
    <property type="molecule type" value="Genomic_DNA"/>
</dbReference>
<gene>
    <name evidence="3" type="ORF">SNAT2548_LOCUS1984</name>
</gene>
<organism evidence="3 4">
    <name type="scientific">Symbiodinium natans</name>
    <dbReference type="NCBI Taxonomy" id="878477"/>
    <lineage>
        <taxon>Eukaryota</taxon>
        <taxon>Sar</taxon>
        <taxon>Alveolata</taxon>
        <taxon>Dinophyceae</taxon>
        <taxon>Suessiales</taxon>
        <taxon>Symbiodiniaceae</taxon>
        <taxon>Symbiodinium</taxon>
    </lineage>
</organism>
<keyword evidence="2" id="KW-0472">Membrane</keyword>
<name>A0A812HTK1_9DINO</name>
<comment type="caution">
    <text evidence="3">The sequence shown here is derived from an EMBL/GenBank/DDBJ whole genome shotgun (WGS) entry which is preliminary data.</text>
</comment>
<feature type="transmembrane region" description="Helical" evidence="2">
    <location>
        <begin position="211"/>
        <end position="229"/>
    </location>
</feature>
<evidence type="ECO:0000313" key="4">
    <source>
        <dbReference type="Proteomes" id="UP000604046"/>
    </source>
</evidence>
<evidence type="ECO:0000256" key="2">
    <source>
        <dbReference type="SAM" id="Phobius"/>
    </source>
</evidence>
<keyword evidence="4" id="KW-1185">Reference proteome</keyword>
<dbReference type="OrthoDB" id="416830at2759"/>
<dbReference type="Proteomes" id="UP000604046">
    <property type="component" value="Unassembled WGS sequence"/>
</dbReference>
<dbReference type="CDD" id="cd17039">
    <property type="entry name" value="Ubl_ubiquitin_like"/>
    <property type="match status" value="1"/>
</dbReference>
<accession>A0A812HTK1</accession>
<proteinExistence type="predicted"/>
<evidence type="ECO:0008006" key="5">
    <source>
        <dbReference type="Google" id="ProtNLM"/>
    </source>
</evidence>
<evidence type="ECO:0000256" key="1">
    <source>
        <dbReference type="SAM" id="MobiDB-lite"/>
    </source>
</evidence>
<dbReference type="AlphaFoldDB" id="A0A812HTK1"/>
<keyword evidence="2" id="KW-0812">Transmembrane</keyword>
<reference evidence="3" key="1">
    <citation type="submission" date="2021-02" db="EMBL/GenBank/DDBJ databases">
        <authorList>
            <person name="Dougan E. K."/>
            <person name="Rhodes N."/>
            <person name="Thang M."/>
            <person name="Chan C."/>
        </authorList>
    </citation>
    <scope>NUCLEOTIDE SEQUENCE</scope>
</reference>
<protein>
    <recommendedName>
        <fullName evidence="5">Ubiquitin-like domain-containing protein</fullName>
    </recommendedName>
</protein>
<sequence length="266" mass="29246">MVFITSSITAIYKHVCLQVKYTAPWRQEGDVSAASRSDASEQVRSLAWSSFACLVLHAKLYIAQETTISTSQLDASRQEPQSPDTANAETRSASDGSRLLRLQIVDGTGQERRLDIHVDPTTTVAQLKDGNYLGVDFAVGWRLRCVFRGRLLSETEPLGRLPSGAFLQCYLQRPSTVESADGIDIDPLLVAWARLAGVGRNSFPPEKWQDVVFHCAFIIGLAVAWSAYLGSPDVFDAFGRLALRLITISWVSFSAFLSSQGLGFRV</sequence>